<gene>
    <name evidence="2" type="ordered locus">MTR_4g022530</name>
</gene>
<dbReference type="AlphaFoldDB" id="G7JUK9"/>
<dbReference type="PaxDb" id="3880-AES87183"/>
<sequence>MGFFIDCDASSSCSKTEYAYAGILDDKNQKLYPSNFFHLLSVHPIGFNNQQQQTGGYNTSNNEDLRKEF</sequence>
<evidence type="ECO:0000313" key="3">
    <source>
        <dbReference type="EnsemblPlants" id="AES87183"/>
    </source>
</evidence>
<dbReference type="EMBL" id="CM001220">
    <property type="protein sequence ID" value="AES87183.1"/>
    <property type="molecule type" value="Genomic_DNA"/>
</dbReference>
<evidence type="ECO:0000313" key="4">
    <source>
        <dbReference type="Proteomes" id="UP000002051"/>
    </source>
</evidence>
<reference evidence="2 4" key="1">
    <citation type="journal article" date="2011" name="Nature">
        <title>The Medicago genome provides insight into the evolution of rhizobial symbioses.</title>
        <authorList>
            <person name="Young N.D."/>
            <person name="Debelle F."/>
            <person name="Oldroyd G.E."/>
            <person name="Geurts R."/>
            <person name="Cannon S.B."/>
            <person name="Udvardi M.K."/>
            <person name="Benedito V.A."/>
            <person name="Mayer K.F."/>
            <person name="Gouzy J."/>
            <person name="Schoof H."/>
            <person name="Van de Peer Y."/>
            <person name="Proost S."/>
            <person name="Cook D.R."/>
            <person name="Meyers B.C."/>
            <person name="Spannagl M."/>
            <person name="Cheung F."/>
            <person name="De Mita S."/>
            <person name="Krishnakumar V."/>
            <person name="Gundlach H."/>
            <person name="Zhou S."/>
            <person name="Mudge J."/>
            <person name="Bharti A.K."/>
            <person name="Murray J.D."/>
            <person name="Naoumkina M.A."/>
            <person name="Rosen B."/>
            <person name="Silverstein K.A."/>
            <person name="Tang H."/>
            <person name="Rombauts S."/>
            <person name="Zhao P.X."/>
            <person name="Zhou P."/>
            <person name="Barbe V."/>
            <person name="Bardou P."/>
            <person name="Bechner M."/>
            <person name="Bellec A."/>
            <person name="Berger A."/>
            <person name="Berges H."/>
            <person name="Bidwell S."/>
            <person name="Bisseling T."/>
            <person name="Choisne N."/>
            <person name="Couloux A."/>
            <person name="Denny R."/>
            <person name="Deshpande S."/>
            <person name="Dai X."/>
            <person name="Doyle J.J."/>
            <person name="Dudez A.M."/>
            <person name="Farmer A.D."/>
            <person name="Fouteau S."/>
            <person name="Franken C."/>
            <person name="Gibelin C."/>
            <person name="Gish J."/>
            <person name="Goldstein S."/>
            <person name="Gonzalez A.J."/>
            <person name="Green P.J."/>
            <person name="Hallab A."/>
            <person name="Hartog M."/>
            <person name="Hua A."/>
            <person name="Humphray S.J."/>
            <person name="Jeong D.H."/>
            <person name="Jing Y."/>
            <person name="Jocker A."/>
            <person name="Kenton S.M."/>
            <person name="Kim D.J."/>
            <person name="Klee K."/>
            <person name="Lai H."/>
            <person name="Lang C."/>
            <person name="Lin S."/>
            <person name="Macmil S.L."/>
            <person name="Magdelenat G."/>
            <person name="Matthews L."/>
            <person name="McCorrison J."/>
            <person name="Monaghan E.L."/>
            <person name="Mun J.H."/>
            <person name="Najar F.Z."/>
            <person name="Nicholson C."/>
            <person name="Noirot C."/>
            <person name="O'Bleness M."/>
            <person name="Paule C.R."/>
            <person name="Poulain J."/>
            <person name="Prion F."/>
            <person name="Qin B."/>
            <person name="Qu C."/>
            <person name="Retzel E.F."/>
            <person name="Riddle C."/>
            <person name="Sallet E."/>
            <person name="Samain S."/>
            <person name="Samson N."/>
            <person name="Sanders I."/>
            <person name="Saurat O."/>
            <person name="Scarpelli C."/>
            <person name="Schiex T."/>
            <person name="Segurens B."/>
            <person name="Severin A.J."/>
            <person name="Sherrier D.J."/>
            <person name="Shi R."/>
            <person name="Sims S."/>
            <person name="Singer S.R."/>
            <person name="Sinharoy S."/>
            <person name="Sterck L."/>
            <person name="Viollet A."/>
            <person name="Wang B.B."/>
            <person name="Wang K."/>
            <person name="Wang M."/>
            <person name="Wang X."/>
            <person name="Warfsmann J."/>
            <person name="Weissenbach J."/>
            <person name="White D.D."/>
            <person name="White J.D."/>
            <person name="Wiley G.B."/>
            <person name="Wincker P."/>
            <person name="Xing Y."/>
            <person name="Yang L."/>
            <person name="Yao Z."/>
            <person name="Ying F."/>
            <person name="Zhai J."/>
            <person name="Zhou L."/>
            <person name="Zuber A."/>
            <person name="Denarie J."/>
            <person name="Dixon R.A."/>
            <person name="May G.D."/>
            <person name="Schwartz D.C."/>
            <person name="Rogers J."/>
            <person name="Quetier F."/>
            <person name="Town C.D."/>
            <person name="Roe B.A."/>
        </authorList>
    </citation>
    <scope>NUCLEOTIDE SEQUENCE [LARGE SCALE GENOMIC DNA]</scope>
    <source>
        <strain evidence="2">A17</strain>
        <strain evidence="3 4">cv. Jemalong A17</strain>
    </source>
</reference>
<reference evidence="3" key="3">
    <citation type="submission" date="2015-04" db="UniProtKB">
        <authorList>
            <consortium name="EnsemblPlants"/>
        </authorList>
    </citation>
    <scope>IDENTIFICATION</scope>
    <source>
        <strain evidence="3">cv. Jemalong A17</strain>
    </source>
</reference>
<feature type="compositionally biased region" description="Low complexity" evidence="1">
    <location>
        <begin position="48"/>
        <end position="62"/>
    </location>
</feature>
<evidence type="ECO:0000256" key="1">
    <source>
        <dbReference type="SAM" id="MobiDB-lite"/>
    </source>
</evidence>
<evidence type="ECO:0000313" key="2">
    <source>
        <dbReference type="EMBL" id="AES87183.1"/>
    </source>
</evidence>
<dbReference type="HOGENOM" id="CLU_2779656_0_0_1"/>
<dbReference type="Proteomes" id="UP000002051">
    <property type="component" value="Chromosome 4"/>
</dbReference>
<protein>
    <submittedName>
        <fullName evidence="2 3">Uncharacterized protein</fullName>
    </submittedName>
</protein>
<organism evidence="2 4">
    <name type="scientific">Medicago truncatula</name>
    <name type="common">Barrel medic</name>
    <name type="synonym">Medicago tribuloides</name>
    <dbReference type="NCBI Taxonomy" id="3880"/>
    <lineage>
        <taxon>Eukaryota</taxon>
        <taxon>Viridiplantae</taxon>
        <taxon>Streptophyta</taxon>
        <taxon>Embryophyta</taxon>
        <taxon>Tracheophyta</taxon>
        <taxon>Spermatophyta</taxon>
        <taxon>Magnoliopsida</taxon>
        <taxon>eudicotyledons</taxon>
        <taxon>Gunneridae</taxon>
        <taxon>Pentapetalae</taxon>
        <taxon>rosids</taxon>
        <taxon>fabids</taxon>
        <taxon>Fabales</taxon>
        <taxon>Fabaceae</taxon>
        <taxon>Papilionoideae</taxon>
        <taxon>50 kb inversion clade</taxon>
        <taxon>NPAAA clade</taxon>
        <taxon>Hologalegina</taxon>
        <taxon>IRL clade</taxon>
        <taxon>Trifolieae</taxon>
        <taxon>Medicago</taxon>
    </lineage>
</organism>
<name>G7JUK9_MEDTR</name>
<dbReference type="EnsemblPlants" id="AES87183">
    <property type="protein sequence ID" value="AES87183"/>
    <property type="gene ID" value="MTR_4g022530"/>
</dbReference>
<accession>G7JUK9</accession>
<reference evidence="2 4" key="2">
    <citation type="journal article" date="2014" name="BMC Genomics">
        <title>An improved genome release (version Mt4.0) for the model legume Medicago truncatula.</title>
        <authorList>
            <person name="Tang H."/>
            <person name="Krishnakumar V."/>
            <person name="Bidwell S."/>
            <person name="Rosen B."/>
            <person name="Chan A."/>
            <person name="Zhou S."/>
            <person name="Gentzbittel L."/>
            <person name="Childs K.L."/>
            <person name="Yandell M."/>
            <person name="Gundlach H."/>
            <person name="Mayer K.F."/>
            <person name="Schwartz D.C."/>
            <person name="Town C.D."/>
        </authorList>
    </citation>
    <scope>GENOME REANNOTATION</scope>
    <source>
        <strain evidence="3 4">cv. Jemalong A17</strain>
    </source>
</reference>
<feature type="region of interest" description="Disordered" evidence="1">
    <location>
        <begin position="48"/>
        <end position="69"/>
    </location>
</feature>
<proteinExistence type="predicted"/>
<keyword evidence="4" id="KW-1185">Reference proteome</keyword>